<dbReference type="InterPro" id="IPR036291">
    <property type="entry name" value="NAD(P)-bd_dom_sf"/>
</dbReference>
<dbReference type="SUPFAM" id="SSF48179">
    <property type="entry name" value="6-phosphogluconate dehydrogenase C-terminal domain-like"/>
    <property type="match status" value="1"/>
</dbReference>
<dbReference type="GO" id="GO:0015171">
    <property type="term" value="F:amino acid transmembrane transporter activity"/>
    <property type="evidence" value="ECO:0007669"/>
    <property type="project" value="TreeGrafter"/>
</dbReference>
<dbReference type="InterPro" id="IPR003710">
    <property type="entry name" value="ApbA"/>
</dbReference>
<comment type="caution">
    <text evidence="15">The sequence shown here is derived from an EMBL/GenBank/DDBJ whole genome shotgun (WGS) entry which is preliminary data.</text>
</comment>
<evidence type="ECO:0000259" key="13">
    <source>
        <dbReference type="Pfam" id="PF02558"/>
    </source>
</evidence>
<evidence type="ECO:0000256" key="9">
    <source>
        <dbReference type="ARBA" id="ARBA00023136"/>
    </source>
</evidence>
<evidence type="ECO:0000313" key="15">
    <source>
        <dbReference type="EMBL" id="EXF85307.1"/>
    </source>
</evidence>
<keyword evidence="6" id="KW-0029">Amino-acid transport</keyword>
<dbReference type="InterPro" id="IPR008927">
    <property type="entry name" value="6-PGluconate_DH-like_C_sf"/>
</dbReference>
<protein>
    <submittedName>
        <fullName evidence="15">Amino acid permease</fullName>
    </submittedName>
</protein>
<feature type="transmembrane region" description="Helical" evidence="11">
    <location>
        <begin position="376"/>
        <end position="393"/>
    </location>
</feature>
<evidence type="ECO:0000256" key="5">
    <source>
        <dbReference type="ARBA" id="ARBA00022857"/>
    </source>
</evidence>
<evidence type="ECO:0000313" key="16">
    <source>
        <dbReference type="Proteomes" id="UP000020467"/>
    </source>
</evidence>
<dbReference type="InterPro" id="IPR004841">
    <property type="entry name" value="AA-permease/SLC12A_dom"/>
</dbReference>
<accession>A0A010QYL5</accession>
<evidence type="ECO:0000256" key="2">
    <source>
        <dbReference type="ARBA" id="ARBA00007870"/>
    </source>
</evidence>
<keyword evidence="5" id="KW-0521">NADP</keyword>
<feature type="transmembrane region" description="Helical" evidence="11">
    <location>
        <begin position="278"/>
        <end position="296"/>
    </location>
</feature>
<gene>
    <name evidence="15" type="ORF">CFIO01_02521</name>
</gene>
<evidence type="ECO:0000256" key="10">
    <source>
        <dbReference type="SAM" id="MobiDB-lite"/>
    </source>
</evidence>
<dbReference type="eggNOG" id="KOG1286">
    <property type="taxonomic scope" value="Eukaryota"/>
</dbReference>
<dbReference type="PANTHER" id="PTHR43341">
    <property type="entry name" value="AMINO ACID PERMEASE"/>
    <property type="match status" value="1"/>
</dbReference>
<reference evidence="15 16" key="1">
    <citation type="submission" date="2014-02" db="EMBL/GenBank/DDBJ databases">
        <title>The genome sequence of Colletotrichum fioriniae PJ7.</title>
        <authorList>
            <person name="Baroncelli R."/>
            <person name="Thon M.R."/>
        </authorList>
    </citation>
    <scope>NUCLEOTIDE SEQUENCE [LARGE SCALE GENOMIC DNA]</scope>
    <source>
        <strain evidence="15 16">PJ7</strain>
    </source>
</reference>
<proteinExistence type="inferred from homology"/>
<evidence type="ECO:0000259" key="14">
    <source>
        <dbReference type="Pfam" id="PF08546"/>
    </source>
</evidence>
<dbReference type="Gene3D" id="3.40.50.720">
    <property type="entry name" value="NAD(P)-binding Rossmann-like Domain"/>
    <property type="match status" value="1"/>
</dbReference>
<dbReference type="NCBIfam" id="TIGR00745">
    <property type="entry name" value="apbA_panE"/>
    <property type="match status" value="1"/>
</dbReference>
<dbReference type="EMBL" id="JARH01000106">
    <property type="protein sequence ID" value="EXF85307.1"/>
    <property type="molecule type" value="Genomic_DNA"/>
</dbReference>
<feature type="transmembrane region" description="Helical" evidence="11">
    <location>
        <begin position="79"/>
        <end position="102"/>
    </location>
</feature>
<dbReference type="SUPFAM" id="SSF51735">
    <property type="entry name" value="NAD(P)-binding Rossmann-fold domains"/>
    <property type="match status" value="1"/>
</dbReference>
<dbReference type="FunFam" id="1.10.1040.10:FF:000017">
    <property type="entry name" value="2-dehydropantoate 2-reductase"/>
    <property type="match status" value="1"/>
</dbReference>
<keyword evidence="9 11" id="KW-0472">Membrane</keyword>
<name>A0A010QYL5_9PEZI</name>
<dbReference type="KEGG" id="cfj:CFIO01_02521"/>
<feature type="transmembrane region" description="Helical" evidence="11">
    <location>
        <begin position="114"/>
        <end position="135"/>
    </location>
</feature>
<evidence type="ECO:0000256" key="8">
    <source>
        <dbReference type="ARBA" id="ARBA00023002"/>
    </source>
</evidence>
<dbReference type="InterPro" id="IPR050524">
    <property type="entry name" value="APC_YAT"/>
</dbReference>
<feature type="domain" description="Ketopantoate reductase N-terminal" evidence="13">
    <location>
        <begin position="567"/>
        <end position="720"/>
    </location>
</feature>
<keyword evidence="8" id="KW-0560">Oxidoreductase</keyword>
<feature type="transmembrane region" description="Helical" evidence="11">
    <location>
        <begin position="331"/>
        <end position="351"/>
    </location>
</feature>
<feature type="domain" description="Amino acid permease/ SLC12A" evidence="12">
    <location>
        <begin position="45"/>
        <end position="502"/>
    </location>
</feature>
<feature type="transmembrane region" description="Helical" evidence="11">
    <location>
        <begin position="405"/>
        <end position="426"/>
    </location>
</feature>
<dbReference type="HOGENOM" id="CLU_326247_0_0_1"/>
<dbReference type="InterPro" id="IPR013752">
    <property type="entry name" value="KPA_reductase"/>
</dbReference>
<evidence type="ECO:0000256" key="11">
    <source>
        <dbReference type="SAM" id="Phobius"/>
    </source>
</evidence>
<dbReference type="GO" id="GO:0008677">
    <property type="term" value="F:2-dehydropantoate 2-reductase activity"/>
    <property type="evidence" value="ECO:0007669"/>
    <property type="project" value="InterPro"/>
</dbReference>
<comment type="subcellular location">
    <subcellularLocation>
        <location evidence="1">Membrane</location>
        <topology evidence="1">Multi-pass membrane protein</topology>
    </subcellularLocation>
</comment>
<feature type="transmembrane region" description="Helical" evidence="11">
    <location>
        <begin position="48"/>
        <end position="67"/>
    </location>
</feature>
<dbReference type="FunFam" id="1.20.1740.10:FF:000006">
    <property type="entry name" value="General amino acid permease"/>
    <property type="match status" value="1"/>
</dbReference>
<keyword evidence="16" id="KW-1185">Reference proteome</keyword>
<evidence type="ECO:0000259" key="12">
    <source>
        <dbReference type="Pfam" id="PF00324"/>
    </source>
</evidence>
<keyword evidence="3" id="KW-0813">Transport</keyword>
<feature type="region of interest" description="Disordered" evidence="10">
    <location>
        <begin position="1"/>
        <end position="34"/>
    </location>
</feature>
<feature type="transmembrane region" description="Helical" evidence="11">
    <location>
        <begin position="447"/>
        <end position="473"/>
    </location>
</feature>
<feature type="transmembrane region" description="Helical" evidence="11">
    <location>
        <begin position="155"/>
        <end position="172"/>
    </location>
</feature>
<evidence type="ECO:0000256" key="1">
    <source>
        <dbReference type="ARBA" id="ARBA00004141"/>
    </source>
</evidence>
<evidence type="ECO:0000256" key="3">
    <source>
        <dbReference type="ARBA" id="ARBA00022448"/>
    </source>
</evidence>
<dbReference type="InterPro" id="IPR013332">
    <property type="entry name" value="KPR_N"/>
</dbReference>
<dbReference type="PANTHER" id="PTHR43341:SF38">
    <property type="entry name" value="PROLINE TRANSPORTER (EUROFUNG)"/>
    <property type="match status" value="1"/>
</dbReference>
<dbReference type="GO" id="GO:0016020">
    <property type="term" value="C:membrane"/>
    <property type="evidence" value="ECO:0007669"/>
    <property type="project" value="UniProtKB-SubCell"/>
</dbReference>
<evidence type="ECO:0000256" key="7">
    <source>
        <dbReference type="ARBA" id="ARBA00022989"/>
    </source>
</evidence>
<dbReference type="Gene3D" id="1.10.1040.10">
    <property type="entry name" value="N-(1-d-carboxylethyl)-l-norvaline Dehydrogenase, domain 2"/>
    <property type="match status" value="1"/>
</dbReference>
<feature type="domain" description="Ketopantoate reductase C-terminal" evidence="14">
    <location>
        <begin position="753"/>
        <end position="875"/>
    </location>
</feature>
<evidence type="ECO:0000256" key="6">
    <source>
        <dbReference type="ARBA" id="ARBA00022970"/>
    </source>
</evidence>
<evidence type="ECO:0000256" key="4">
    <source>
        <dbReference type="ARBA" id="ARBA00022692"/>
    </source>
</evidence>
<keyword evidence="7 11" id="KW-1133">Transmembrane helix</keyword>
<feature type="transmembrane region" description="Helical" evidence="11">
    <location>
        <begin position="479"/>
        <end position="498"/>
    </location>
</feature>
<feature type="compositionally biased region" description="Basic and acidic residues" evidence="10">
    <location>
        <begin position="1"/>
        <end position="14"/>
    </location>
</feature>
<dbReference type="AlphaFoldDB" id="A0A010QYL5"/>
<dbReference type="Pfam" id="PF00324">
    <property type="entry name" value="AA_permease"/>
    <property type="match status" value="1"/>
</dbReference>
<keyword evidence="4 11" id="KW-0812">Transmembrane</keyword>
<sequence>MMETKTEGDSDNKVGSHVAASSHPESIEATETAELSTKRGLSARHAQFIALGGTIGTGLFVGSGSTLARGGPAFLVGSYVVMSALIYMVLTAVIEISTYLPLPGGTMNYYGSRYVSRSLGFMMGWLYFYSFAIFVPFELTASALVIEYWNPNVNNAVWITIMLVMVVGLNLLPVKFYGETEFWFAGLKVLTIVGLLILSIVLFFGGGPSHERLYFRYWKDPGATKELIVQGDAGRFVAALSTLLSSVLPFTFSPEMVVVTAGEVQSPRRNLPKIARNFFWRLIVFYIGGTIAISVICPSNAPPLTSGSSGAAASPWVVGIKNAGIKGLDSVINAVVVTAAWSAGNSFLYLASRSLYSMACEGSAPRIFKRCTKQGVPIYAVIASSLFSLLAYMNVNSNAADVFNWLLNLVNTGGFISWVCCGIIYIRFRKACDVQNLPKSALVARSFLQPVGSYISLIMFGLLCLLNGFTVFFPSRWSVADFLSAYIGLPLFVIIYVVHRFLHRADSWAISSHKVDLKTGLAELEAEESLEEPKEGLRARFKRHRRSLLPDSASYLDCNTMMQQARVLIVGCGSVGTMCAYTLQNSGDAEVTAILRSNYDSVQNQGYHINSIDHGEIDGWKPHHMEKSLRDALKHGPFDFVLVAMKNLPDVYSISDVIGPAISAQTSIVLVQNGIDIEQPLLEAFPNNILLSGVPLIGCELNGREMLHNDPDILQLAYWSNPRFTLEDQSNACTAFAQLYNNGGAKCNIQTDISWFRWRKLIWNASFNTVCAITNLDSGAIQDAGGLDSLIRPAMRDVVAVARAAGNIFSDEILDDMVAFTPKEARLKPSMQVDAVRQKPMEIEVILGNPIRTAKKLGVPVPTLEFLYSLLQTKQWSFLNLEK</sequence>
<dbReference type="Pfam" id="PF08546">
    <property type="entry name" value="ApbA_C"/>
    <property type="match status" value="1"/>
</dbReference>
<dbReference type="Pfam" id="PF02558">
    <property type="entry name" value="ApbA"/>
    <property type="match status" value="1"/>
</dbReference>
<organism evidence="15 16">
    <name type="scientific">Colletotrichum fioriniae PJ7</name>
    <dbReference type="NCBI Taxonomy" id="1445577"/>
    <lineage>
        <taxon>Eukaryota</taxon>
        <taxon>Fungi</taxon>
        <taxon>Dikarya</taxon>
        <taxon>Ascomycota</taxon>
        <taxon>Pezizomycotina</taxon>
        <taxon>Sordariomycetes</taxon>
        <taxon>Hypocreomycetidae</taxon>
        <taxon>Glomerellales</taxon>
        <taxon>Glomerellaceae</taxon>
        <taxon>Colletotrichum</taxon>
        <taxon>Colletotrichum acutatum species complex</taxon>
    </lineage>
</organism>
<dbReference type="GO" id="GO:0015940">
    <property type="term" value="P:pantothenate biosynthetic process"/>
    <property type="evidence" value="ECO:0007669"/>
    <property type="project" value="InterPro"/>
</dbReference>
<dbReference type="Proteomes" id="UP000020467">
    <property type="component" value="Unassembled WGS sequence"/>
</dbReference>
<comment type="similarity">
    <text evidence="2">Belongs to the ketopantoate reductase family.</text>
</comment>
<feature type="transmembrane region" description="Helical" evidence="11">
    <location>
        <begin position="184"/>
        <end position="205"/>
    </location>
</feature>
<dbReference type="OrthoDB" id="3900342at2759"/>
<dbReference type="Gene3D" id="1.20.1740.10">
    <property type="entry name" value="Amino acid/polyamine transporter I"/>
    <property type="match status" value="1"/>
</dbReference>
<dbReference type="InterPro" id="IPR013328">
    <property type="entry name" value="6PGD_dom2"/>
</dbReference>